<dbReference type="InterPro" id="IPR002052">
    <property type="entry name" value="DNA_methylase_N6_adenine_CS"/>
</dbReference>
<evidence type="ECO:0000259" key="8">
    <source>
        <dbReference type="Pfam" id="PF01555"/>
    </source>
</evidence>
<reference evidence="10" key="1">
    <citation type="journal article" date="2019" name="Int. J. Syst. Evol. Microbiol.">
        <title>The Global Catalogue of Microorganisms (GCM) 10K type strain sequencing project: providing services to taxonomists for standard genome sequencing and annotation.</title>
        <authorList>
            <consortium name="The Broad Institute Genomics Platform"/>
            <consortium name="The Broad Institute Genome Sequencing Center for Infectious Disease"/>
            <person name="Wu L."/>
            <person name="Ma J."/>
        </authorList>
    </citation>
    <scope>NUCLEOTIDE SEQUENCE [LARGE SCALE GENOMIC DNA]</scope>
    <source>
        <strain evidence="10">KCTC 42587</strain>
    </source>
</reference>
<dbReference type="PIRSF" id="PIRSF015855">
    <property type="entry name" value="TypeIII_Mtase_mKpnI"/>
    <property type="match status" value="1"/>
</dbReference>
<evidence type="ECO:0000256" key="2">
    <source>
        <dbReference type="ARBA" id="ARBA00011900"/>
    </source>
</evidence>
<dbReference type="Proteomes" id="UP001597472">
    <property type="component" value="Unassembled WGS sequence"/>
</dbReference>
<accession>A0ABW5KTW3</accession>
<evidence type="ECO:0000256" key="4">
    <source>
        <dbReference type="ARBA" id="ARBA00022679"/>
    </source>
</evidence>
<dbReference type="EC" id="2.1.1.72" evidence="2"/>
<comment type="similarity">
    <text evidence="1">Belongs to the N(4)/N(6)-methyltransferase family.</text>
</comment>
<evidence type="ECO:0000256" key="1">
    <source>
        <dbReference type="ARBA" id="ARBA00006594"/>
    </source>
</evidence>
<evidence type="ECO:0000256" key="3">
    <source>
        <dbReference type="ARBA" id="ARBA00022603"/>
    </source>
</evidence>
<keyword evidence="3 9" id="KW-0489">Methyltransferase</keyword>
<dbReference type="InterPro" id="IPR002941">
    <property type="entry name" value="DNA_methylase_N4/N6"/>
</dbReference>
<evidence type="ECO:0000313" key="10">
    <source>
        <dbReference type="Proteomes" id="UP001597472"/>
    </source>
</evidence>
<feature type="region of interest" description="Disordered" evidence="7">
    <location>
        <begin position="204"/>
        <end position="225"/>
    </location>
</feature>
<name>A0ABW5KTW3_9FLAO</name>
<comment type="caution">
    <text evidence="9">The sequence shown here is derived from an EMBL/GenBank/DDBJ whole genome shotgun (WGS) entry which is preliminary data.</text>
</comment>
<keyword evidence="5" id="KW-0949">S-adenosyl-L-methionine</keyword>
<dbReference type="EMBL" id="JBHULS010000005">
    <property type="protein sequence ID" value="MFD2552392.1"/>
    <property type="molecule type" value="Genomic_DNA"/>
</dbReference>
<keyword evidence="10" id="KW-1185">Reference proteome</keyword>
<dbReference type="SUPFAM" id="SSF53335">
    <property type="entry name" value="S-adenosyl-L-methionine-dependent methyltransferases"/>
    <property type="match status" value="1"/>
</dbReference>
<dbReference type="Gene3D" id="3.40.50.150">
    <property type="entry name" value="Vaccinia Virus protein VP39"/>
    <property type="match status" value="1"/>
</dbReference>
<dbReference type="Pfam" id="PF01555">
    <property type="entry name" value="N6_N4_Mtase"/>
    <property type="match status" value="1"/>
</dbReference>
<evidence type="ECO:0000313" key="9">
    <source>
        <dbReference type="EMBL" id="MFD2552392.1"/>
    </source>
</evidence>
<dbReference type="PRINTS" id="PR00506">
    <property type="entry name" value="D21N6MTFRASE"/>
</dbReference>
<protein>
    <recommendedName>
        <fullName evidence="2">site-specific DNA-methyltransferase (adenine-specific)</fullName>
        <ecNumber evidence="2">2.1.1.72</ecNumber>
    </recommendedName>
</protein>
<keyword evidence="4 9" id="KW-0808">Transferase</keyword>
<organism evidence="9 10">
    <name type="scientific">Bizionia sediminis</name>
    <dbReference type="NCBI Taxonomy" id="1737064"/>
    <lineage>
        <taxon>Bacteria</taxon>
        <taxon>Pseudomonadati</taxon>
        <taxon>Bacteroidota</taxon>
        <taxon>Flavobacteriia</taxon>
        <taxon>Flavobacteriales</taxon>
        <taxon>Flavobacteriaceae</taxon>
        <taxon>Bizionia</taxon>
    </lineage>
</organism>
<dbReference type="InterPro" id="IPR029063">
    <property type="entry name" value="SAM-dependent_MTases_sf"/>
</dbReference>
<dbReference type="RefSeq" id="WP_147678668.1">
    <property type="nucleotide sequence ID" value="NZ_JBHULS010000005.1"/>
</dbReference>
<evidence type="ECO:0000256" key="5">
    <source>
        <dbReference type="ARBA" id="ARBA00022691"/>
    </source>
</evidence>
<comment type="catalytic activity">
    <reaction evidence="6">
        <text>a 2'-deoxyadenosine in DNA + S-adenosyl-L-methionine = an N(6)-methyl-2'-deoxyadenosine in DNA + S-adenosyl-L-homocysteine + H(+)</text>
        <dbReference type="Rhea" id="RHEA:15197"/>
        <dbReference type="Rhea" id="RHEA-COMP:12418"/>
        <dbReference type="Rhea" id="RHEA-COMP:12419"/>
        <dbReference type="ChEBI" id="CHEBI:15378"/>
        <dbReference type="ChEBI" id="CHEBI:57856"/>
        <dbReference type="ChEBI" id="CHEBI:59789"/>
        <dbReference type="ChEBI" id="CHEBI:90615"/>
        <dbReference type="ChEBI" id="CHEBI:90616"/>
        <dbReference type="EC" id="2.1.1.72"/>
    </reaction>
</comment>
<sequence>MPTLNWIGKEKVINHHQDVPYKTLEPQYTFTNGKVSKAATSQNKIIHGDNLEALKSLLPEYEGKIKCIYIDPPYNTGNEGWVYNDNVSDPKLKKWLGQVVGKESEDLSRHDKWLCMMYPRLKLLHKLLADDGAIFISLDDNEQANLKLICDEIFGIGNFVGDIIWQHSIQGKNDAKKISLHHNHTFVYCKKDFQIGRLKRTDEHNKAYSNPDNDPNGKWRSGDVRSPNLRENLIYDIITPSGKKIKAPDIGWRWSKELIAKKIKTGEIIFNDDETKITRKIYLNQQQGRVVESIWFGKDVGTTRDANKLLKTIFDNDVPFDTPKPIELIERVLEISTDKNSIILDSFAGSGTTAHSILNLNQQDGGNRKFILVEMEDYANTITAERVKRVINGYGEGSKAIEGTGGDFTYYELGEPLFLDNGFLNEDIALDKILEYVWYSEAKTPFTKPKEDYLLGAKNDTAYYFYYQKDSITTLDESFLRSIKTKANQYIIYADNCLLDQSIMDKYNIVFKKIPRDITRF</sequence>
<proteinExistence type="inferred from homology"/>
<evidence type="ECO:0000256" key="7">
    <source>
        <dbReference type="SAM" id="MobiDB-lite"/>
    </source>
</evidence>
<dbReference type="GO" id="GO:0008168">
    <property type="term" value="F:methyltransferase activity"/>
    <property type="evidence" value="ECO:0007669"/>
    <property type="project" value="UniProtKB-KW"/>
</dbReference>
<evidence type="ECO:0000256" key="6">
    <source>
        <dbReference type="ARBA" id="ARBA00047942"/>
    </source>
</evidence>
<feature type="domain" description="DNA methylase N-4/N-6" evidence="8">
    <location>
        <begin position="65"/>
        <end position="381"/>
    </location>
</feature>
<dbReference type="PROSITE" id="PS00092">
    <property type="entry name" value="N6_MTASE"/>
    <property type="match status" value="1"/>
</dbReference>
<dbReference type="GO" id="GO:0032259">
    <property type="term" value="P:methylation"/>
    <property type="evidence" value="ECO:0007669"/>
    <property type="project" value="UniProtKB-KW"/>
</dbReference>
<gene>
    <name evidence="9" type="ORF">ACFSQP_11240</name>
</gene>
<dbReference type="InterPro" id="IPR002295">
    <property type="entry name" value="N4/N6-MTase_EcoPI_Mod-like"/>
</dbReference>